<evidence type="ECO:0000256" key="6">
    <source>
        <dbReference type="ARBA" id="ARBA00023015"/>
    </source>
</evidence>
<comment type="similarity">
    <text evidence="2">Belongs to the nuclear hormone receptor family.</text>
</comment>
<dbReference type="InterPro" id="IPR000536">
    <property type="entry name" value="Nucl_hrmn_rcpt_lig-bd"/>
</dbReference>
<keyword evidence="4" id="KW-0863">Zinc-finger</keyword>
<dbReference type="PROSITE" id="PS51843">
    <property type="entry name" value="NR_LBD"/>
    <property type="match status" value="1"/>
</dbReference>
<comment type="function">
    <text evidence="11">Orphan nuclear receptor.</text>
</comment>
<dbReference type="GO" id="GO:0003677">
    <property type="term" value="F:DNA binding"/>
    <property type="evidence" value="ECO:0007669"/>
    <property type="project" value="UniProtKB-KW"/>
</dbReference>
<feature type="compositionally biased region" description="Acidic residues" evidence="12">
    <location>
        <begin position="120"/>
        <end position="131"/>
    </location>
</feature>
<dbReference type="InterPro" id="IPR052496">
    <property type="entry name" value="Orphan_Nuclear_Rcpt"/>
</dbReference>
<comment type="caution">
    <text evidence="15">The sequence shown here is derived from an EMBL/GenBank/DDBJ whole genome shotgun (WGS) entry which is preliminary data.</text>
</comment>
<dbReference type="EMBL" id="JBICBT010000897">
    <property type="protein sequence ID" value="KAL3094441.1"/>
    <property type="molecule type" value="Genomic_DNA"/>
</dbReference>
<evidence type="ECO:0000256" key="4">
    <source>
        <dbReference type="ARBA" id="ARBA00022771"/>
    </source>
</evidence>
<evidence type="ECO:0000256" key="5">
    <source>
        <dbReference type="ARBA" id="ARBA00022833"/>
    </source>
</evidence>
<dbReference type="PRINTS" id="PR00047">
    <property type="entry name" value="STROIDFINGER"/>
</dbReference>
<dbReference type="CDD" id="cd06157">
    <property type="entry name" value="NR_LBD"/>
    <property type="match status" value="1"/>
</dbReference>
<evidence type="ECO:0000256" key="3">
    <source>
        <dbReference type="ARBA" id="ARBA00022723"/>
    </source>
</evidence>
<sequence>MDFDYWEHQRLESPPPPAFRQVSVGMAAAFGQHRQKPPRGRRRATGTVAAQHHQRNHNHHYNHHQRLIESGAIVLNEHEEELQSIRALRTQPQHHQHNHYGIMSPPSGKAVDEFGTECHAEEDDDGEEEEREEQHGTHHPQIQRQHQQQKVIVVNKYMANSRRGNNANTTNSSRMPTSSSAHGTAAGFCAVPSPFCSASSSPYQIRDTATSAGTAATPHLHQGQDGEVVCAVCGDGPAKLHYGVLACYGCKGFFRRTLSGKYHYVCRFDNDCIVDKFQRNSCRCCRFKRCLEVGMDPKAVRPDRDLTGKQRVPRIRKRALDEELINHMVRLQGNDWSRKIPVEARVLLMQLLNIESKVAKGDSAMDRRLNTGVGGITQSTAAQQQNQHQNQPPLPYEPSTATAYNGGKETTTKQQQRELSLRELFEQKPSLNTRRTEMCYEPYRMAQAEELPKIAHRGAIASVDWVESLAELLDTVLLDTQDKISLVKACYAPLTIFNFSARTAQNTRNPDILCLCSYSYVPRKLPPDFNGSNHLSNNLIDRTLNELVGPLRRLALREEEVVPLKAIIILDPNARNLSPEAQRGVAELRDRVQDMLFHVVKELHPVHNAAQRFGNLLLLLPTISTLSGVMCENMQFCQVFGWTDPLLNELFETDTDKCHGTGAGGVELSECLFGGASSFMSYSPPVLGSVDATATAPTTPFCNPADISLHSSPLFHASTSSASVPTSLPHSPSSVSNSSSSSSTRTMEPPTMFSNSSNCPLRLSFRCEMSTQTETTSGAEGTTMLADGSTLHGDPSTYHQHHEQQQDLVSQSSEDDRAAMLSPLGVLFDDAELDSLCRDHNGQQVTFDPLLFEHAAAAAVAASAGAVVDDHHQIIDDDDLFRLMQ</sequence>
<evidence type="ECO:0000256" key="7">
    <source>
        <dbReference type="ARBA" id="ARBA00023125"/>
    </source>
</evidence>
<dbReference type="SMART" id="SM00399">
    <property type="entry name" value="ZnF_C4"/>
    <property type="match status" value="1"/>
</dbReference>
<dbReference type="InterPro" id="IPR049636">
    <property type="entry name" value="HNF4-like_DBD"/>
</dbReference>
<proteinExistence type="inferred from homology"/>
<evidence type="ECO:0000259" key="14">
    <source>
        <dbReference type="PROSITE" id="PS51843"/>
    </source>
</evidence>
<dbReference type="Gene3D" id="1.10.565.10">
    <property type="entry name" value="Retinoid X Receptor"/>
    <property type="match status" value="1"/>
</dbReference>
<dbReference type="Pfam" id="PF00105">
    <property type="entry name" value="zf-C4"/>
    <property type="match status" value="1"/>
</dbReference>
<accession>A0ABD2JUW6</accession>
<evidence type="ECO:0000256" key="8">
    <source>
        <dbReference type="ARBA" id="ARBA00023163"/>
    </source>
</evidence>
<feature type="region of interest" description="Disordered" evidence="12">
    <location>
        <begin position="381"/>
        <end position="416"/>
    </location>
</feature>
<feature type="domain" description="NR LBD" evidence="14">
    <location>
        <begin position="420"/>
        <end position="656"/>
    </location>
</feature>
<dbReference type="PRINTS" id="PR00398">
    <property type="entry name" value="STRDHORMONER"/>
</dbReference>
<keyword evidence="3" id="KW-0479">Metal-binding</keyword>
<feature type="compositionally biased region" description="Polar residues" evidence="12">
    <location>
        <begin position="399"/>
        <end position="414"/>
    </location>
</feature>
<evidence type="ECO:0000256" key="12">
    <source>
        <dbReference type="SAM" id="MobiDB-lite"/>
    </source>
</evidence>
<comment type="subcellular location">
    <subcellularLocation>
        <location evidence="1">Nucleus</location>
    </subcellularLocation>
</comment>
<dbReference type="PANTHER" id="PTHR47519:SF1">
    <property type="entry name" value="NUCLEAR HORMONE RECEPTOR FAMILY MEMBER NHR-31"/>
    <property type="match status" value="1"/>
</dbReference>
<dbReference type="InterPro" id="IPR013088">
    <property type="entry name" value="Znf_NHR/GATA"/>
</dbReference>
<feature type="domain" description="Nuclear receptor" evidence="13">
    <location>
        <begin position="227"/>
        <end position="302"/>
    </location>
</feature>
<feature type="compositionally biased region" description="Low complexity" evidence="12">
    <location>
        <begin position="723"/>
        <end position="751"/>
    </location>
</feature>
<dbReference type="Proteomes" id="UP001620626">
    <property type="component" value="Unassembled WGS sequence"/>
</dbReference>
<keyword evidence="9" id="KW-0675">Receptor</keyword>
<keyword evidence="7" id="KW-0238">DNA-binding</keyword>
<dbReference type="SUPFAM" id="SSF48508">
    <property type="entry name" value="Nuclear receptor ligand-binding domain"/>
    <property type="match status" value="1"/>
</dbReference>
<evidence type="ECO:0000259" key="13">
    <source>
        <dbReference type="PROSITE" id="PS51030"/>
    </source>
</evidence>
<dbReference type="Gene3D" id="3.30.50.10">
    <property type="entry name" value="Erythroid Transcription Factor GATA-1, subunit A"/>
    <property type="match status" value="1"/>
</dbReference>
<dbReference type="FunFam" id="3.30.50.10:FF:000030">
    <property type="entry name" value="Nuclear Hormone Receptor family"/>
    <property type="match status" value="1"/>
</dbReference>
<dbReference type="SUPFAM" id="SSF57716">
    <property type="entry name" value="Glucocorticoid receptor-like (DNA-binding domain)"/>
    <property type="match status" value="1"/>
</dbReference>
<feature type="region of interest" description="Disordered" evidence="12">
    <location>
        <begin position="119"/>
        <end position="149"/>
    </location>
</feature>
<dbReference type="SMART" id="SM00430">
    <property type="entry name" value="HOLI"/>
    <property type="match status" value="1"/>
</dbReference>
<dbReference type="PROSITE" id="PS00031">
    <property type="entry name" value="NUCLEAR_REC_DBD_1"/>
    <property type="match status" value="1"/>
</dbReference>
<evidence type="ECO:0000256" key="1">
    <source>
        <dbReference type="ARBA" id="ARBA00004123"/>
    </source>
</evidence>
<dbReference type="Pfam" id="PF00104">
    <property type="entry name" value="Hormone_recep"/>
    <property type="match status" value="1"/>
</dbReference>
<dbReference type="PANTHER" id="PTHR47519">
    <property type="entry name" value="NUCLEAR HORMONE RECEPTOR FAMILY MEMBER NHR-31-RELATED"/>
    <property type="match status" value="1"/>
</dbReference>
<protein>
    <submittedName>
        <fullName evidence="15">Uncharacterized protein</fullName>
    </submittedName>
</protein>
<reference evidence="15 16" key="1">
    <citation type="submission" date="2024-10" db="EMBL/GenBank/DDBJ databases">
        <authorList>
            <person name="Kim D."/>
        </authorList>
    </citation>
    <scope>NUCLEOTIDE SEQUENCE [LARGE SCALE GENOMIC DNA]</scope>
    <source>
        <strain evidence="15">BH-2024</strain>
    </source>
</reference>
<feature type="compositionally biased region" description="Polar residues" evidence="12">
    <location>
        <begin position="771"/>
        <end position="780"/>
    </location>
</feature>
<dbReference type="PROSITE" id="PS51030">
    <property type="entry name" value="NUCLEAR_REC_DBD_2"/>
    <property type="match status" value="1"/>
</dbReference>
<keyword evidence="5" id="KW-0862">Zinc</keyword>
<feature type="compositionally biased region" description="Low complexity" evidence="12">
    <location>
        <begin position="381"/>
        <end position="391"/>
    </location>
</feature>
<dbReference type="GO" id="GO:0008270">
    <property type="term" value="F:zinc ion binding"/>
    <property type="evidence" value="ECO:0007669"/>
    <property type="project" value="UniProtKB-KW"/>
</dbReference>
<feature type="region of interest" description="Disordered" evidence="12">
    <location>
        <begin position="771"/>
        <end position="801"/>
    </location>
</feature>
<dbReference type="InterPro" id="IPR001723">
    <property type="entry name" value="Nuclear_hrmn_rcpt"/>
</dbReference>
<feature type="compositionally biased region" description="Polar residues" evidence="12">
    <location>
        <begin position="162"/>
        <end position="179"/>
    </location>
</feature>
<dbReference type="InterPro" id="IPR001628">
    <property type="entry name" value="Znf_hrmn_rcpt"/>
</dbReference>
<feature type="region of interest" description="Disordered" evidence="12">
    <location>
        <begin position="160"/>
        <end position="179"/>
    </location>
</feature>
<dbReference type="CDD" id="cd06960">
    <property type="entry name" value="NR_DBD_HNF4A"/>
    <property type="match status" value="1"/>
</dbReference>
<evidence type="ECO:0000256" key="10">
    <source>
        <dbReference type="ARBA" id="ARBA00023242"/>
    </source>
</evidence>
<dbReference type="AlphaFoldDB" id="A0ABD2JUW6"/>
<gene>
    <name evidence="15" type="ORF">niasHT_025917</name>
</gene>
<keyword evidence="16" id="KW-1185">Reference proteome</keyword>
<organism evidence="15 16">
    <name type="scientific">Heterodera trifolii</name>
    <dbReference type="NCBI Taxonomy" id="157864"/>
    <lineage>
        <taxon>Eukaryota</taxon>
        <taxon>Metazoa</taxon>
        <taxon>Ecdysozoa</taxon>
        <taxon>Nematoda</taxon>
        <taxon>Chromadorea</taxon>
        <taxon>Rhabditida</taxon>
        <taxon>Tylenchina</taxon>
        <taxon>Tylenchomorpha</taxon>
        <taxon>Tylenchoidea</taxon>
        <taxon>Heteroderidae</taxon>
        <taxon>Heteroderinae</taxon>
        <taxon>Heterodera</taxon>
    </lineage>
</organism>
<evidence type="ECO:0000313" key="15">
    <source>
        <dbReference type="EMBL" id="KAL3094441.1"/>
    </source>
</evidence>
<dbReference type="InterPro" id="IPR035500">
    <property type="entry name" value="NHR-like_dom_sf"/>
</dbReference>
<dbReference type="GO" id="GO:0005634">
    <property type="term" value="C:nucleus"/>
    <property type="evidence" value="ECO:0007669"/>
    <property type="project" value="UniProtKB-SubCell"/>
</dbReference>
<evidence type="ECO:0000256" key="2">
    <source>
        <dbReference type="ARBA" id="ARBA00005993"/>
    </source>
</evidence>
<feature type="region of interest" description="Disordered" evidence="12">
    <location>
        <begin position="720"/>
        <end position="757"/>
    </location>
</feature>
<keyword evidence="8" id="KW-0804">Transcription</keyword>
<evidence type="ECO:0000256" key="9">
    <source>
        <dbReference type="ARBA" id="ARBA00023170"/>
    </source>
</evidence>
<keyword evidence="6" id="KW-0805">Transcription regulation</keyword>
<keyword evidence="10" id="KW-0539">Nucleus</keyword>
<evidence type="ECO:0000313" key="16">
    <source>
        <dbReference type="Proteomes" id="UP001620626"/>
    </source>
</evidence>
<evidence type="ECO:0000256" key="11">
    <source>
        <dbReference type="ARBA" id="ARBA00037512"/>
    </source>
</evidence>
<name>A0ABD2JUW6_9BILA</name>
<feature type="compositionally biased region" description="Low complexity" evidence="12">
    <location>
        <begin position="139"/>
        <end position="149"/>
    </location>
</feature>